<evidence type="ECO:0000256" key="1">
    <source>
        <dbReference type="SAM" id="MobiDB-lite"/>
    </source>
</evidence>
<dbReference type="RefSeq" id="WP_232516696.1">
    <property type="nucleotide sequence ID" value="NZ_JBHSOG010000068.1"/>
</dbReference>
<evidence type="ECO:0000313" key="2">
    <source>
        <dbReference type="EMBL" id="MFC5771100.1"/>
    </source>
</evidence>
<protein>
    <recommendedName>
        <fullName evidence="4">Conjugal transfer protein</fullName>
    </recommendedName>
</protein>
<dbReference type="Proteomes" id="UP001595974">
    <property type="component" value="Unassembled WGS sequence"/>
</dbReference>
<reference evidence="3" key="1">
    <citation type="journal article" date="2019" name="Int. J. Syst. Evol. Microbiol.">
        <title>The Global Catalogue of Microorganisms (GCM) 10K type strain sequencing project: providing services to taxonomists for standard genome sequencing and annotation.</title>
        <authorList>
            <consortium name="The Broad Institute Genomics Platform"/>
            <consortium name="The Broad Institute Genome Sequencing Center for Infectious Disease"/>
            <person name="Wu L."/>
            <person name="Ma J."/>
        </authorList>
    </citation>
    <scope>NUCLEOTIDE SEQUENCE [LARGE SCALE GENOMIC DNA]</scope>
    <source>
        <strain evidence="3">SHR3</strain>
    </source>
</reference>
<dbReference type="EMBL" id="JBHSOG010000068">
    <property type="protein sequence ID" value="MFC5771100.1"/>
    <property type="molecule type" value="Genomic_DNA"/>
</dbReference>
<comment type="caution">
    <text evidence="2">The sequence shown here is derived from an EMBL/GenBank/DDBJ whole genome shotgun (WGS) entry which is preliminary data.</text>
</comment>
<feature type="region of interest" description="Disordered" evidence="1">
    <location>
        <begin position="1"/>
        <end position="24"/>
    </location>
</feature>
<proteinExistence type="predicted"/>
<accession>A0ABW1AVA2</accession>
<keyword evidence="3" id="KW-1185">Reference proteome</keyword>
<organism evidence="2 3">
    <name type="scientific">Thauera sinica</name>
    <dbReference type="NCBI Taxonomy" id="2665146"/>
    <lineage>
        <taxon>Bacteria</taxon>
        <taxon>Pseudomonadati</taxon>
        <taxon>Pseudomonadota</taxon>
        <taxon>Betaproteobacteria</taxon>
        <taxon>Rhodocyclales</taxon>
        <taxon>Zoogloeaceae</taxon>
        <taxon>Thauera</taxon>
    </lineage>
</organism>
<gene>
    <name evidence="2" type="ORF">ACFPTN_17095</name>
</gene>
<evidence type="ECO:0008006" key="4">
    <source>
        <dbReference type="Google" id="ProtNLM"/>
    </source>
</evidence>
<sequence>MTEPIPIPDPDATAADTRELASGTTSGTIRDTIAAAISAKFVDAMTPGYRVEFDPFEAERAGAFVEDALSEADAFESQLERIEPAVPGRAREG</sequence>
<name>A0ABW1AVA2_9RHOO</name>
<evidence type="ECO:0000313" key="3">
    <source>
        <dbReference type="Proteomes" id="UP001595974"/>
    </source>
</evidence>